<dbReference type="GO" id="GO:0004519">
    <property type="term" value="F:endonuclease activity"/>
    <property type="evidence" value="ECO:0007669"/>
    <property type="project" value="InterPro"/>
</dbReference>
<organism evidence="3">
    <name type="scientific">uncultured Caudovirales phage</name>
    <dbReference type="NCBI Taxonomy" id="2100421"/>
    <lineage>
        <taxon>Viruses</taxon>
        <taxon>Duplodnaviria</taxon>
        <taxon>Heunggongvirae</taxon>
        <taxon>Uroviricota</taxon>
        <taxon>Caudoviricetes</taxon>
        <taxon>Peduoviridae</taxon>
        <taxon>Maltschvirus</taxon>
        <taxon>Maltschvirus maltsch</taxon>
    </lineage>
</organism>
<gene>
    <name evidence="3" type="ORF">UFOVP746_17</name>
</gene>
<evidence type="ECO:0000259" key="1">
    <source>
        <dbReference type="Pfam" id="PF03354"/>
    </source>
</evidence>
<proteinExistence type="predicted"/>
<dbReference type="InterPro" id="IPR027417">
    <property type="entry name" value="P-loop_NTPase"/>
</dbReference>
<dbReference type="InterPro" id="IPR046461">
    <property type="entry name" value="TerL_ATPase"/>
</dbReference>
<feature type="domain" description="Terminase large subunit-like ATPase" evidence="1">
    <location>
        <begin position="75"/>
        <end position="248"/>
    </location>
</feature>
<sequence>MNWQDGVVYARDVSKGEINVCTEVRLACQRFLNQYENKEWEWVFDERFPQHLLNFAAALVHTKGPQAGDAVELEPFQILLICAVYGFRSKKNLNQRMVTDVILFIPRKAGKSTLTAVIALYELLCGEAGAEVFTLATNREQATIVFDAAKGFVENMPKELGDMFNLSKYTINKRGDTQSMFKALSRDTKKTGDGKNPSCVIIDEAAQIVDRNSIEVLHSGMVARQNPLRIYITTASFTKDTKFYEDYSLFRSRLTGEAEDNPRWFGLLYGLDLADDWRDPKTWAKANPMHGISVFESAIAQRADEAKHKPAALNEFLCKTLNIFVSANTAWLDRSYWDDAECIIKESRPEPEAVFIGFDLAATRDLNAVCTLKRYGEMDYEAEWQFFLPEQSIDLIPKHYSDIFRVAINSGILKLTEGNVMDDREISEFIRNQCEKYDVQEVGYDAYNAASMVARLHDYGIPVKKVGQGMAVLNNPSKYIEKLILNKQIKHNGNPFVGWQLGNCEVYTDVNGNIKVRKNEADQAAKVDGIIALIIAAHCSLDNPFVSKSFGFRSF</sequence>
<dbReference type="InterPro" id="IPR005021">
    <property type="entry name" value="Terminase_largesu-like"/>
</dbReference>
<feature type="domain" description="Terminase large subunit-like endonuclease" evidence="2">
    <location>
        <begin position="263"/>
        <end position="537"/>
    </location>
</feature>
<dbReference type="Gene3D" id="3.30.420.240">
    <property type="match status" value="1"/>
</dbReference>
<evidence type="ECO:0000259" key="2">
    <source>
        <dbReference type="Pfam" id="PF20441"/>
    </source>
</evidence>
<dbReference type="Gene3D" id="3.40.50.300">
    <property type="entry name" value="P-loop containing nucleotide triphosphate hydrolases"/>
    <property type="match status" value="1"/>
</dbReference>
<protein>
    <submittedName>
        <fullName evidence="3">COG4626 Phage terminase-like protein, large subunit</fullName>
    </submittedName>
</protein>
<dbReference type="Pfam" id="PF20441">
    <property type="entry name" value="TerL_nuclease"/>
    <property type="match status" value="1"/>
</dbReference>
<accession>A0A6J7XCD7</accession>
<dbReference type="Pfam" id="PF03354">
    <property type="entry name" value="TerL_ATPase"/>
    <property type="match status" value="1"/>
</dbReference>
<dbReference type="PANTHER" id="PTHR41287">
    <property type="match status" value="1"/>
</dbReference>
<dbReference type="InterPro" id="IPR046462">
    <property type="entry name" value="TerL_nuclease"/>
</dbReference>
<dbReference type="PANTHER" id="PTHR41287:SF1">
    <property type="entry name" value="PROTEIN YMFN"/>
    <property type="match status" value="1"/>
</dbReference>
<reference evidence="3" key="1">
    <citation type="submission" date="2020-05" db="EMBL/GenBank/DDBJ databases">
        <authorList>
            <person name="Chiriac C."/>
            <person name="Salcher M."/>
            <person name="Ghai R."/>
            <person name="Kavagutti S V."/>
        </authorList>
    </citation>
    <scope>NUCLEOTIDE SEQUENCE</scope>
</reference>
<dbReference type="EMBL" id="LR798342">
    <property type="protein sequence ID" value="CAB5225442.1"/>
    <property type="molecule type" value="Genomic_DNA"/>
</dbReference>
<evidence type="ECO:0000313" key="3">
    <source>
        <dbReference type="EMBL" id="CAB5225442.1"/>
    </source>
</evidence>
<name>A0A6J7XCD7_9CAUD</name>